<dbReference type="AlphaFoldDB" id="A0A2H0WMH9"/>
<gene>
    <name evidence="2" type="ORF">COT65_01920</name>
</gene>
<feature type="chain" id="PRO_5013681906" description="DUF5667 domain-containing protein" evidence="1">
    <location>
        <begin position="21"/>
        <end position="267"/>
    </location>
</feature>
<proteinExistence type="predicted"/>
<organism evidence="2 3">
    <name type="scientific">Candidatus Shapirobacteria bacterium CG09_land_8_20_14_0_10_47_13</name>
    <dbReference type="NCBI Taxonomy" id="1974481"/>
    <lineage>
        <taxon>Bacteria</taxon>
        <taxon>Candidatus Shapironibacteriota</taxon>
    </lineage>
</organism>
<evidence type="ECO:0000313" key="3">
    <source>
        <dbReference type="Proteomes" id="UP000230033"/>
    </source>
</evidence>
<evidence type="ECO:0008006" key="4">
    <source>
        <dbReference type="Google" id="ProtNLM"/>
    </source>
</evidence>
<dbReference type="PROSITE" id="PS51257">
    <property type="entry name" value="PROKAR_LIPOPROTEIN"/>
    <property type="match status" value="1"/>
</dbReference>
<evidence type="ECO:0000256" key="1">
    <source>
        <dbReference type="SAM" id="SignalP"/>
    </source>
</evidence>
<reference evidence="3" key="1">
    <citation type="submission" date="2017-09" db="EMBL/GenBank/DDBJ databases">
        <title>Depth-based differentiation of microbial function through sediment-hosted aquifers and enrichment of novel symbionts in the deep terrestrial subsurface.</title>
        <authorList>
            <person name="Probst A.J."/>
            <person name="Ladd B."/>
            <person name="Jarett J.K."/>
            <person name="Geller-Mcgrath D.E."/>
            <person name="Sieber C.M.K."/>
            <person name="Emerson J.B."/>
            <person name="Anantharaman K."/>
            <person name="Thomas B.C."/>
            <person name="Malmstrom R."/>
            <person name="Stieglmeier M."/>
            <person name="Klingl A."/>
            <person name="Woyke T."/>
            <person name="Ryan C.M."/>
            <person name="Banfield J.F."/>
        </authorList>
    </citation>
    <scope>NUCLEOTIDE SEQUENCE [LARGE SCALE GENOMIC DNA]</scope>
</reference>
<protein>
    <recommendedName>
        <fullName evidence="4">DUF5667 domain-containing protein</fullName>
    </recommendedName>
</protein>
<comment type="caution">
    <text evidence="2">The sequence shown here is derived from an EMBL/GenBank/DDBJ whole genome shotgun (WGS) entry which is preliminary data.</text>
</comment>
<keyword evidence="1" id="KW-0732">Signal</keyword>
<accession>A0A2H0WMH9</accession>
<dbReference type="EMBL" id="PEZJ01000024">
    <property type="protein sequence ID" value="PIS13864.1"/>
    <property type="molecule type" value="Genomic_DNA"/>
</dbReference>
<feature type="signal peptide" evidence="1">
    <location>
        <begin position="1"/>
        <end position="20"/>
    </location>
</feature>
<evidence type="ECO:0000313" key="2">
    <source>
        <dbReference type="EMBL" id="PIS13864.1"/>
    </source>
</evidence>
<name>A0A2H0WMH9_9BACT</name>
<sequence length="267" mass="30290">MRRGGFILAFILLFSSCALVHGQNFDFKTAQDNYLAAYNQYRTAHEDYVTASQAYLNYQTLTSKTEAFSKTLKMLEFRDEVIKTYLTTIRLKLAETTNIANYEQNVLYLKLDSEIAWYAKHRDSLASAGDLEDLISSSDEAQRKYQETEIFIYQVLGSILGGKETSLRDKINQNIEVIKTKLAAIKQTGDKNTTTAERWLLEAGNRLTRSSQKQVAAQKALSQMRTYDSDKAETYGQAQATLGEAHQYLKEANSNLRELIAEVKNAD</sequence>
<dbReference type="Proteomes" id="UP000230033">
    <property type="component" value="Unassembled WGS sequence"/>
</dbReference>